<protein>
    <submittedName>
        <fullName evidence="1">Metal-dependent hydrolase</fullName>
    </submittedName>
</protein>
<keyword evidence="1" id="KW-0378">Hydrolase</keyword>
<dbReference type="RefSeq" id="WP_322410469.1">
    <property type="nucleotide sequence ID" value="NZ_CP139779.1"/>
</dbReference>
<dbReference type="InterPro" id="IPR018163">
    <property type="entry name" value="Thr/Ala-tRNA-synth_IIc_edit"/>
</dbReference>
<organism evidence="1 2">
    <name type="scientific">Microbacterium invictum</name>
    <dbReference type="NCBI Taxonomy" id="515415"/>
    <lineage>
        <taxon>Bacteria</taxon>
        <taxon>Bacillati</taxon>
        <taxon>Actinomycetota</taxon>
        <taxon>Actinomycetes</taxon>
        <taxon>Micrococcales</taxon>
        <taxon>Microbacteriaceae</taxon>
        <taxon>Microbacterium</taxon>
    </lineage>
</organism>
<dbReference type="SUPFAM" id="SSF55186">
    <property type="entry name" value="ThrRS/AlaRS common domain"/>
    <property type="match status" value="1"/>
</dbReference>
<proteinExistence type="predicted"/>
<evidence type="ECO:0000313" key="1">
    <source>
        <dbReference type="EMBL" id="WQB70322.1"/>
    </source>
</evidence>
<keyword evidence="2" id="KW-1185">Reference proteome</keyword>
<name>A0ABZ0VC15_9MICO</name>
<gene>
    <name evidence="1" type="ORF">T9R20_16745</name>
</gene>
<dbReference type="GO" id="GO:0016787">
    <property type="term" value="F:hydrolase activity"/>
    <property type="evidence" value="ECO:0007669"/>
    <property type="project" value="UniProtKB-KW"/>
</dbReference>
<sequence>MPEPHVTLSAPNGLPDTDTIVTYPQGATSSTGRVVHVEDLGDGRSAVLLDVTCVHPVTAAWPDQPADRAVLEAAGTTFPVVDAVVGGIRDGQLLLGSDLPVRIGTEGWVFVVAHIVEGSGPEVSTEVRAVVDADHRTALSAGHTVCHLASLALNAALADAWSKDVPTDALGHPNFDALAIETSRIHPGGSVDVYRIGKSLRRKGFVATAVDGLDAVASRANMLLAEWVASDAPVRIDRDGDGLSSRRAWVCELPGTTVRIPCGGTHASRLGAFSSVSMILEARDVEGAREVTMTTTGTTTITR</sequence>
<dbReference type="Gene3D" id="3.30.980.10">
    <property type="entry name" value="Threonyl-trna Synthetase, Chain A, domain 2"/>
    <property type="match status" value="1"/>
</dbReference>
<evidence type="ECO:0000313" key="2">
    <source>
        <dbReference type="Proteomes" id="UP001324533"/>
    </source>
</evidence>
<dbReference type="Proteomes" id="UP001324533">
    <property type="component" value="Chromosome"/>
</dbReference>
<accession>A0ABZ0VC15</accession>
<reference evidence="1 2" key="1">
    <citation type="submission" date="2023-06" db="EMBL/GenBank/DDBJ databases">
        <title>Rock-solubilizing bacteria, Microbacterium invictum, promotes re-establishment of vegetation in rocky wasteland by accelerating rock bio-weathering and reshaping soil bacterial community.</title>
        <authorList>
            <person name="Liu C."/>
        </authorList>
    </citation>
    <scope>NUCLEOTIDE SEQUENCE [LARGE SCALE GENOMIC DNA]</scope>
    <source>
        <strain evidence="1 2">X-18</strain>
    </source>
</reference>
<dbReference type="EMBL" id="CP139779">
    <property type="protein sequence ID" value="WQB70322.1"/>
    <property type="molecule type" value="Genomic_DNA"/>
</dbReference>